<protein>
    <submittedName>
        <fullName evidence="1">Uncharacterized protein</fullName>
    </submittedName>
</protein>
<dbReference type="Gene3D" id="3.40.50.300">
    <property type="entry name" value="P-loop containing nucleotide triphosphate hydrolases"/>
    <property type="match status" value="1"/>
</dbReference>
<keyword evidence="2" id="KW-1185">Reference proteome</keyword>
<dbReference type="InterPro" id="IPR027417">
    <property type="entry name" value="P-loop_NTPase"/>
</dbReference>
<dbReference type="AlphaFoldDB" id="A0A7R9FRT6"/>
<dbReference type="EMBL" id="CAJPEV010004524">
    <property type="protein sequence ID" value="CAG0901929.1"/>
    <property type="molecule type" value="Genomic_DNA"/>
</dbReference>
<evidence type="ECO:0000313" key="2">
    <source>
        <dbReference type="Proteomes" id="UP000677054"/>
    </source>
</evidence>
<dbReference type="PANTHER" id="PTHR32046">
    <property type="entry name" value="G DOMAIN-CONTAINING PROTEIN"/>
    <property type="match status" value="1"/>
</dbReference>
<gene>
    <name evidence="1" type="ORF">DSTB1V02_LOCUS12277</name>
</gene>
<dbReference type="Proteomes" id="UP000677054">
    <property type="component" value="Unassembled WGS sequence"/>
</dbReference>
<accession>A0A7R9FRT6</accession>
<dbReference type="PANTHER" id="PTHR32046:SF14">
    <property type="match status" value="1"/>
</dbReference>
<name>A0A7R9FRT6_9CRUS</name>
<sequence length="154" mass="17432">MFREFFTDGGNIGVDQLDGICFVVPISQARLTQTQKYIFDSILAVFGRDVEKNIYILFTFSDSQKPPALSAINAAGIPFRRSFALNNSAFFVRPDPDDLTRKFWIMGKSSFHKFFNDFLNTKPVSLSLTKEVLQERKQLEAALQGILPQLQNGT</sequence>
<proteinExistence type="predicted"/>
<evidence type="ECO:0000313" key="1">
    <source>
        <dbReference type="EMBL" id="CAD7252519.1"/>
    </source>
</evidence>
<reference evidence="1" key="1">
    <citation type="submission" date="2020-11" db="EMBL/GenBank/DDBJ databases">
        <authorList>
            <person name="Tran Van P."/>
        </authorList>
    </citation>
    <scope>NUCLEOTIDE SEQUENCE</scope>
</reference>
<dbReference type="OrthoDB" id="2386367at2759"/>
<organism evidence="1">
    <name type="scientific">Darwinula stevensoni</name>
    <dbReference type="NCBI Taxonomy" id="69355"/>
    <lineage>
        <taxon>Eukaryota</taxon>
        <taxon>Metazoa</taxon>
        <taxon>Ecdysozoa</taxon>
        <taxon>Arthropoda</taxon>
        <taxon>Crustacea</taxon>
        <taxon>Oligostraca</taxon>
        <taxon>Ostracoda</taxon>
        <taxon>Podocopa</taxon>
        <taxon>Podocopida</taxon>
        <taxon>Darwinulocopina</taxon>
        <taxon>Darwinuloidea</taxon>
        <taxon>Darwinulidae</taxon>
        <taxon>Darwinula</taxon>
    </lineage>
</organism>
<dbReference type="EMBL" id="LR904041">
    <property type="protein sequence ID" value="CAD7252519.1"/>
    <property type="molecule type" value="Genomic_DNA"/>
</dbReference>